<comment type="caution">
    <text evidence="2">The sequence shown here is derived from an EMBL/GenBank/DDBJ whole genome shotgun (WGS) entry which is preliminary data.</text>
</comment>
<feature type="region of interest" description="Disordered" evidence="1">
    <location>
        <begin position="661"/>
        <end position="808"/>
    </location>
</feature>
<feature type="region of interest" description="Disordered" evidence="1">
    <location>
        <begin position="128"/>
        <end position="203"/>
    </location>
</feature>
<feature type="compositionally biased region" description="Polar residues" evidence="1">
    <location>
        <begin position="54"/>
        <end position="65"/>
    </location>
</feature>
<evidence type="ECO:0000313" key="3">
    <source>
        <dbReference type="Proteomes" id="UP000663823"/>
    </source>
</evidence>
<dbReference type="EMBL" id="CAJOAX010003792">
    <property type="protein sequence ID" value="CAF3873270.1"/>
    <property type="molecule type" value="Genomic_DNA"/>
</dbReference>
<gene>
    <name evidence="2" type="ORF">OTI717_LOCUS22348</name>
</gene>
<feature type="region of interest" description="Disordered" evidence="1">
    <location>
        <begin position="41"/>
        <end position="71"/>
    </location>
</feature>
<feature type="region of interest" description="Disordered" evidence="1">
    <location>
        <begin position="238"/>
        <end position="258"/>
    </location>
</feature>
<feature type="region of interest" description="Disordered" evidence="1">
    <location>
        <begin position="964"/>
        <end position="1013"/>
    </location>
</feature>
<organism evidence="2 3">
    <name type="scientific">Rotaria sordida</name>
    <dbReference type="NCBI Taxonomy" id="392033"/>
    <lineage>
        <taxon>Eukaryota</taxon>
        <taxon>Metazoa</taxon>
        <taxon>Spiralia</taxon>
        <taxon>Gnathifera</taxon>
        <taxon>Rotifera</taxon>
        <taxon>Eurotatoria</taxon>
        <taxon>Bdelloidea</taxon>
        <taxon>Philodinida</taxon>
        <taxon>Philodinidae</taxon>
        <taxon>Rotaria</taxon>
    </lineage>
</organism>
<name>A0A819FVZ2_9BILA</name>
<evidence type="ECO:0000313" key="2">
    <source>
        <dbReference type="EMBL" id="CAF3873270.1"/>
    </source>
</evidence>
<feature type="compositionally biased region" description="Basic and acidic residues" evidence="1">
    <location>
        <begin position="189"/>
        <end position="203"/>
    </location>
</feature>
<feature type="compositionally biased region" description="Basic and acidic residues" evidence="1">
    <location>
        <begin position="138"/>
        <end position="155"/>
    </location>
</feature>
<feature type="compositionally biased region" description="Polar residues" evidence="1">
    <location>
        <begin position="793"/>
        <end position="808"/>
    </location>
</feature>
<evidence type="ECO:0000256" key="1">
    <source>
        <dbReference type="SAM" id="MobiDB-lite"/>
    </source>
</evidence>
<feature type="region of interest" description="Disordered" evidence="1">
    <location>
        <begin position="419"/>
        <end position="439"/>
    </location>
</feature>
<reference evidence="2" key="1">
    <citation type="submission" date="2021-02" db="EMBL/GenBank/DDBJ databases">
        <authorList>
            <person name="Nowell W R."/>
        </authorList>
    </citation>
    <scope>NUCLEOTIDE SEQUENCE</scope>
</reference>
<feature type="compositionally biased region" description="Low complexity" evidence="1">
    <location>
        <begin position="320"/>
        <end position="350"/>
    </location>
</feature>
<dbReference type="AlphaFoldDB" id="A0A819FVZ2"/>
<feature type="compositionally biased region" description="Basic and acidic residues" evidence="1">
    <location>
        <begin position="744"/>
        <end position="757"/>
    </location>
</feature>
<feature type="compositionally biased region" description="Polar residues" evidence="1">
    <location>
        <begin position="722"/>
        <end position="743"/>
    </location>
</feature>
<dbReference type="Proteomes" id="UP000663823">
    <property type="component" value="Unassembled WGS sequence"/>
</dbReference>
<feature type="compositionally biased region" description="Low complexity" evidence="1">
    <location>
        <begin position="675"/>
        <end position="690"/>
    </location>
</feature>
<sequence length="1060" mass="122485">MLTSPRTNGADNFVPSHHLALITQPVLGARSRLRKKPTNIIVETSTSTKEKLDSMTNSRRSSYNDSPPLILPINRIDTSQYQKKSNFNSYHESSDSGLDLSLSTNSSVQFQQYSQQQQQHIPIHRPLSALNEDSSPDDGYHDEHQQVSIDVDRLRCPPINFGRNRSMEDMISNNTREEQQQQHRSSSFSDERQQKLSLHQDTKVKRSSDGALLDLLDVSPESYRRTNINKNELLYPSNTQQHRSLNDLTNKTSSKGLTTRNELNMPTITNNLSTTHTITRKPNTSTLKPLRKKTKLNILVEPSAPLTSSRLTGYDEQINTMTGTTSSSSNQTTPRSIRPLGQQQNQQQQQHKSKAMTQLGHYPNREEMRAHVNRSVIERQNPINLVIPIRPGVIQQRLPFDASPSKVNNLLLRYHGQQPQPSTIYPSSSNVQTSPTRQTKQTLPILYNEETIGNIHDDKRKQKEQIKIKKLKEYEEKKYLKQKEEYENNRLNEIHQKEQGRIKIKDIQGSIPFKYTHKHESSQDQIEQVIVQRHFISSNQRQQEKEVSFEKIHQRNKFVKNRLPDENENIDEKQYTEYIPTSTNHRQYEHHTDTRQRRAVVNDSNRNTIADRYESIQSINTTGRLQDANNIYRRQQRNVAYGDDPVHINQSNEIDRELGGKQQIHGSKPTGLVIRNKNNNNEKNFNRTTEGNSQYGPDYSHGVQKKPITKLQSRPSKVYFQTFENLTNRNPSIETQMDQNQQSDQRRNSKYENDHYPWQKSQTRSTSKPTRNQAIYPKNTNIYDSKQERETSELSNISKGDSIQSDGKKFNNQKIIEKSFTHNNFQSKSPTSWPIISEHENDQQEYEIYEKITIYKSELSTSPLSNNDLIENNSNTPPRTYRLMNNNQQNLLDGRYVIPSNNLQTSSVVGPSSNPSSCHTYPFTLTHDIENNNDILIIDDTTQLIKNTKTNSHVPDVYVLSDRESTKNTIDRQSSSSSLVHRSSNKKIYSPQEKLIISSEKDNETTSNYDSDDGWSDDSVELLYVDERYATEKGKITSSSHLPSQQPYHYQVQQQNVLLQ</sequence>
<proteinExistence type="predicted"/>
<feature type="region of interest" description="Disordered" evidence="1">
    <location>
        <begin position="319"/>
        <end position="356"/>
    </location>
</feature>
<protein>
    <submittedName>
        <fullName evidence="2">Uncharacterized protein</fullName>
    </submittedName>
</protein>
<feature type="compositionally biased region" description="Polar residues" evidence="1">
    <location>
        <begin position="759"/>
        <end position="784"/>
    </location>
</feature>
<accession>A0A819FVZ2</accession>